<dbReference type="Gene3D" id="3.30.160.60">
    <property type="entry name" value="Classic Zinc Finger"/>
    <property type="match status" value="1"/>
</dbReference>
<sequence length="654" mass="74712">MSQDSQPHLEDDVQPSNNPPNSSVVELNLDTSRLRSPVWRHYKRQKINNGQIKAICNYCKSHLNGGPSDGTHHLQNHLNRCQKSKLVQTDLKQYSLVKSKGDSGKDAVASYAFDQNVAKKKLARMIIMHEYPLRMVEHEAFREFSTALQPAFKSVSRNTIKKEILQIYDVEKMKTISILAANNCRIALTTDLWTASSQRKGYMAVTSHFIDESWCLQSRILRFIYVPCPHTAETICEALHDCVMDWNLDRRLSALTVDNCSTNDKVIEFMLEKLNKNDLLLNGQLYHMRCCAHILNLIVKDGLAVIGDGIGRIRDSVAYWVATPKRKERFVEAARQLNIEYKQMLVLDCKTRWNSTYIMLTVASKYKTVFSRLSARDRQYKSVPQDWELASKLEDNFRKFYEVTEMFSVNEYTLKFKVNEGSSTYGESASSSSSSRLAKSICRSKKQAERLSSFDAYVNETNPIFRVLSMESGRKQGSEETSSEENDHRLIEQVKEDTSATTKRSYECTFCKRGFTNAQALGGHMNIHRKDRAKNKQVVTGSSFSSKPTMTVNEDYMNPRYITGISGEQARYHPVLEAQSNYFMYYQPSVASPINPRALHGSEFHLPRSQYNSLSTTNDQERPLGANLSLGVSSKCEEDKEDELDLELRLGHNP</sequence>
<keyword evidence="2 6" id="KW-0863">Zinc-finger</keyword>
<keyword evidence="11" id="KW-1185">Reference proteome</keyword>
<dbReference type="InterPro" id="IPR013087">
    <property type="entry name" value="Znf_C2H2_type"/>
</dbReference>
<dbReference type="InterPro" id="IPR052035">
    <property type="entry name" value="ZnF_BED_domain_contain"/>
</dbReference>
<evidence type="ECO:0000313" key="11">
    <source>
        <dbReference type="Proteomes" id="UP000323000"/>
    </source>
</evidence>
<dbReference type="Pfam" id="PF02892">
    <property type="entry name" value="zf-BED"/>
    <property type="match status" value="1"/>
</dbReference>
<feature type="domain" description="C2H2-type" evidence="8">
    <location>
        <begin position="506"/>
        <end position="533"/>
    </location>
</feature>
<dbReference type="InterPro" id="IPR012337">
    <property type="entry name" value="RNaseH-like_sf"/>
</dbReference>
<name>A0A5C7IT26_9ROSI</name>
<dbReference type="PANTHER" id="PTHR46481:SF11">
    <property type="entry name" value="ZINC FINGER BED DOMAIN-CONTAINING PROTEIN RICESLEEPER 2-LIKE"/>
    <property type="match status" value="1"/>
</dbReference>
<gene>
    <name evidence="10" type="ORF">EZV62_000838</name>
</gene>
<dbReference type="OrthoDB" id="780709at2759"/>
<dbReference type="SMART" id="SM00614">
    <property type="entry name" value="ZnF_BED"/>
    <property type="match status" value="1"/>
</dbReference>
<evidence type="ECO:0000256" key="5">
    <source>
        <dbReference type="ARBA" id="ARBA00023163"/>
    </source>
</evidence>
<feature type="region of interest" description="Disordered" evidence="7">
    <location>
        <begin position="631"/>
        <end position="654"/>
    </location>
</feature>
<evidence type="ECO:0000313" key="10">
    <source>
        <dbReference type="EMBL" id="TXG72259.1"/>
    </source>
</evidence>
<evidence type="ECO:0008006" key="12">
    <source>
        <dbReference type="Google" id="ProtNLM"/>
    </source>
</evidence>
<feature type="compositionally biased region" description="Polar residues" evidence="7">
    <location>
        <begin position="14"/>
        <end position="25"/>
    </location>
</feature>
<feature type="region of interest" description="Disordered" evidence="7">
    <location>
        <begin position="1"/>
        <end position="25"/>
    </location>
</feature>
<protein>
    <recommendedName>
        <fullName evidence="12">BED-type domain-containing protein</fullName>
    </recommendedName>
</protein>
<evidence type="ECO:0000259" key="8">
    <source>
        <dbReference type="PROSITE" id="PS50157"/>
    </source>
</evidence>
<dbReference type="PROSITE" id="PS50808">
    <property type="entry name" value="ZF_BED"/>
    <property type="match status" value="1"/>
</dbReference>
<dbReference type="EMBL" id="VAHF01000001">
    <property type="protein sequence ID" value="TXG72259.1"/>
    <property type="molecule type" value="Genomic_DNA"/>
</dbReference>
<dbReference type="PANTHER" id="PTHR46481">
    <property type="entry name" value="ZINC FINGER BED DOMAIN-CONTAINING PROTEIN 4"/>
    <property type="match status" value="1"/>
</dbReference>
<keyword evidence="5" id="KW-0804">Transcription</keyword>
<keyword evidence="1" id="KW-0479">Metal-binding</keyword>
<evidence type="ECO:0000256" key="7">
    <source>
        <dbReference type="SAM" id="MobiDB-lite"/>
    </source>
</evidence>
<accession>A0A5C7IT26</accession>
<evidence type="ECO:0000256" key="1">
    <source>
        <dbReference type="ARBA" id="ARBA00022723"/>
    </source>
</evidence>
<dbReference type="InterPro" id="IPR003656">
    <property type="entry name" value="Znf_BED"/>
</dbReference>
<keyword evidence="3" id="KW-0862">Zinc</keyword>
<comment type="caution">
    <text evidence="10">The sequence shown here is derived from an EMBL/GenBank/DDBJ whole genome shotgun (WGS) entry which is preliminary data.</text>
</comment>
<keyword evidence="4" id="KW-0805">Transcription regulation</keyword>
<dbReference type="Proteomes" id="UP000323000">
    <property type="component" value="Chromosome 1"/>
</dbReference>
<reference evidence="11" key="1">
    <citation type="journal article" date="2019" name="Gigascience">
        <title>De novo genome assembly of the endangered Acer yangbiense, a plant species with extremely small populations endemic to Yunnan Province, China.</title>
        <authorList>
            <person name="Yang J."/>
            <person name="Wariss H.M."/>
            <person name="Tao L."/>
            <person name="Zhang R."/>
            <person name="Yun Q."/>
            <person name="Hollingsworth P."/>
            <person name="Dao Z."/>
            <person name="Luo G."/>
            <person name="Guo H."/>
            <person name="Ma Y."/>
            <person name="Sun W."/>
        </authorList>
    </citation>
    <scope>NUCLEOTIDE SEQUENCE [LARGE SCALE GENOMIC DNA]</scope>
    <source>
        <strain evidence="11">cv. Malutang</strain>
    </source>
</reference>
<evidence type="ECO:0000259" key="9">
    <source>
        <dbReference type="PROSITE" id="PS50808"/>
    </source>
</evidence>
<feature type="domain" description="BED-type" evidence="9">
    <location>
        <begin position="33"/>
        <end position="89"/>
    </location>
</feature>
<evidence type="ECO:0000256" key="4">
    <source>
        <dbReference type="ARBA" id="ARBA00023015"/>
    </source>
</evidence>
<proteinExistence type="predicted"/>
<dbReference type="SMART" id="SM00355">
    <property type="entry name" value="ZnF_C2H2"/>
    <property type="match status" value="1"/>
</dbReference>
<dbReference type="PROSITE" id="PS00028">
    <property type="entry name" value="ZINC_FINGER_C2H2_1"/>
    <property type="match status" value="1"/>
</dbReference>
<dbReference type="SUPFAM" id="SSF57667">
    <property type="entry name" value="beta-beta-alpha zinc fingers"/>
    <property type="match status" value="2"/>
</dbReference>
<dbReference type="InterPro" id="IPR036236">
    <property type="entry name" value="Znf_C2H2_sf"/>
</dbReference>
<dbReference type="SUPFAM" id="SSF53098">
    <property type="entry name" value="Ribonuclease H-like"/>
    <property type="match status" value="1"/>
</dbReference>
<organism evidence="10 11">
    <name type="scientific">Acer yangbiense</name>
    <dbReference type="NCBI Taxonomy" id="1000413"/>
    <lineage>
        <taxon>Eukaryota</taxon>
        <taxon>Viridiplantae</taxon>
        <taxon>Streptophyta</taxon>
        <taxon>Embryophyta</taxon>
        <taxon>Tracheophyta</taxon>
        <taxon>Spermatophyta</taxon>
        <taxon>Magnoliopsida</taxon>
        <taxon>eudicotyledons</taxon>
        <taxon>Gunneridae</taxon>
        <taxon>Pentapetalae</taxon>
        <taxon>rosids</taxon>
        <taxon>malvids</taxon>
        <taxon>Sapindales</taxon>
        <taxon>Sapindaceae</taxon>
        <taxon>Hippocastanoideae</taxon>
        <taxon>Acereae</taxon>
        <taxon>Acer</taxon>
    </lineage>
</organism>
<dbReference type="AlphaFoldDB" id="A0A5C7IT26"/>
<dbReference type="GO" id="GO:0008270">
    <property type="term" value="F:zinc ion binding"/>
    <property type="evidence" value="ECO:0007669"/>
    <property type="project" value="UniProtKB-KW"/>
</dbReference>
<dbReference type="PROSITE" id="PS50157">
    <property type="entry name" value="ZINC_FINGER_C2H2_2"/>
    <property type="match status" value="1"/>
</dbReference>
<dbReference type="GO" id="GO:0003677">
    <property type="term" value="F:DNA binding"/>
    <property type="evidence" value="ECO:0007669"/>
    <property type="project" value="InterPro"/>
</dbReference>
<feature type="region of interest" description="Disordered" evidence="7">
    <location>
        <begin position="471"/>
        <end position="491"/>
    </location>
</feature>
<evidence type="ECO:0000256" key="3">
    <source>
        <dbReference type="ARBA" id="ARBA00022833"/>
    </source>
</evidence>
<evidence type="ECO:0000256" key="2">
    <source>
        <dbReference type="ARBA" id="ARBA00022771"/>
    </source>
</evidence>
<evidence type="ECO:0000256" key="6">
    <source>
        <dbReference type="PROSITE-ProRule" id="PRU00042"/>
    </source>
</evidence>